<keyword evidence="2 5" id="KW-0812">Transmembrane</keyword>
<dbReference type="InterPro" id="IPR036259">
    <property type="entry name" value="MFS_trans_sf"/>
</dbReference>
<feature type="transmembrane region" description="Helical" evidence="5">
    <location>
        <begin position="90"/>
        <end position="109"/>
    </location>
</feature>
<feature type="transmembrane region" description="Helical" evidence="5">
    <location>
        <begin position="218"/>
        <end position="240"/>
    </location>
</feature>
<name>A0AAD4CSU0_ASPNN</name>
<keyword evidence="8" id="KW-1185">Reference proteome</keyword>
<evidence type="ECO:0000256" key="3">
    <source>
        <dbReference type="ARBA" id="ARBA00022989"/>
    </source>
</evidence>
<proteinExistence type="predicted"/>
<dbReference type="Proteomes" id="UP001194746">
    <property type="component" value="Unassembled WGS sequence"/>
</dbReference>
<protein>
    <recommendedName>
        <fullName evidence="6">Major facilitator superfamily (MFS) profile domain-containing protein</fullName>
    </recommendedName>
</protein>
<gene>
    <name evidence="7" type="ORF">FE257_003317</name>
</gene>
<organism evidence="7 8">
    <name type="scientific">Aspergillus nanangensis</name>
    <dbReference type="NCBI Taxonomy" id="2582783"/>
    <lineage>
        <taxon>Eukaryota</taxon>
        <taxon>Fungi</taxon>
        <taxon>Dikarya</taxon>
        <taxon>Ascomycota</taxon>
        <taxon>Pezizomycotina</taxon>
        <taxon>Eurotiomycetes</taxon>
        <taxon>Eurotiomycetidae</taxon>
        <taxon>Eurotiales</taxon>
        <taxon>Aspergillaceae</taxon>
        <taxon>Aspergillus</taxon>
        <taxon>Aspergillus subgen. Circumdati</taxon>
    </lineage>
</organism>
<evidence type="ECO:0000256" key="2">
    <source>
        <dbReference type="ARBA" id="ARBA00022692"/>
    </source>
</evidence>
<dbReference type="EMBL" id="VCAU01000016">
    <property type="protein sequence ID" value="KAF9891832.1"/>
    <property type="molecule type" value="Genomic_DNA"/>
</dbReference>
<dbReference type="InterPro" id="IPR011701">
    <property type="entry name" value="MFS"/>
</dbReference>
<keyword evidence="4 5" id="KW-0472">Membrane</keyword>
<evidence type="ECO:0000256" key="1">
    <source>
        <dbReference type="ARBA" id="ARBA00004141"/>
    </source>
</evidence>
<feature type="transmembrane region" description="Helical" evidence="5">
    <location>
        <begin position="349"/>
        <end position="371"/>
    </location>
</feature>
<feature type="transmembrane region" description="Helical" evidence="5">
    <location>
        <begin position="252"/>
        <end position="268"/>
    </location>
</feature>
<dbReference type="SUPFAM" id="SSF103473">
    <property type="entry name" value="MFS general substrate transporter"/>
    <property type="match status" value="1"/>
</dbReference>
<feature type="transmembrane region" description="Helical" evidence="5">
    <location>
        <begin position="413"/>
        <end position="432"/>
    </location>
</feature>
<evidence type="ECO:0000256" key="4">
    <source>
        <dbReference type="ARBA" id="ARBA00023136"/>
    </source>
</evidence>
<comment type="caution">
    <text evidence="7">The sequence shown here is derived from an EMBL/GenBank/DDBJ whole genome shotgun (WGS) entry which is preliminary data.</text>
</comment>
<evidence type="ECO:0000259" key="6">
    <source>
        <dbReference type="PROSITE" id="PS50850"/>
    </source>
</evidence>
<dbReference type="PANTHER" id="PTHR23501:SF198">
    <property type="entry name" value="AZOLE RESISTANCE PROTEIN 1-RELATED"/>
    <property type="match status" value="1"/>
</dbReference>
<sequence>MEEKDHYPETQDEEQVEQNFKLILTLATLYLNIFTSTMSQTIIATATPTITSHFHTINDIGWYAGAYALSTSACQMLFSRLFTLVSAKRIYVGAVTAFYIGTIICGAAPSSTVLIVGRAISGGASAGIMTGTFIILAQTLPLSRRSIHLGAVGAMYGVGSVVAPLIGGALTTHVSWRWCFYICPPIGAVVIISAVLFFPDMPPPMRRRTSWVPAIKQFDPIGTIIFAGTWVSLLLAIQWGGSRYAWNSRLEIGLLTLSGVLLIAWIISQRLAKGNASLPLRILRQRTVASTVVYVSTTTPAFFLMLYNLPIWFQAIKGDSAIESGIHNLPVILSEVAMSLVTGLGTSYLGYYAPFMIAGPILMAIGSGLFLTFRVTTTLPHWLGYQIIFGAGLGMALEQPITAVQTVLTEADYVAGTSLIVFCRSLAVAIMVQVAQKLLDTHIVAGLASRQTELDPQTVVKAGATGLRSAILQATSGRQDLVDLGLRVYNEAILRVFVVILALSCIGIIASFGVEWRNVKDKNEEDPS</sequence>
<feature type="transmembrane region" description="Helical" evidence="5">
    <location>
        <begin position="175"/>
        <end position="198"/>
    </location>
</feature>
<dbReference type="GO" id="GO:0022857">
    <property type="term" value="F:transmembrane transporter activity"/>
    <property type="evidence" value="ECO:0007669"/>
    <property type="project" value="InterPro"/>
</dbReference>
<feature type="transmembrane region" description="Helical" evidence="5">
    <location>
        <begin position="492"/>
        <end position="514"/>
    </location>
</feature>
<reference evidence="7" key="2">
    <citation type="submission" date="2020-02" db="EMBL/GenBank/DDBJ databases">
        <authorList>
            <person name="Gilchrist C.L.M."/>
            <person name="Chooi Y.-H."/>
        </authorList>
    </citation>
    <scope>NUCLEOTIDE SEQUENCE</scope>
    <source>
        <strain evidence="7">MST-FP2251</strain>
    </source>
</reference>
<evidence type="ECO:0000313" key="8">
    <source>
        <dbReference type="Proteomes" id="UP001194746"/>
    </source>
</evidence>
<dbReference type="PROSITE" id="PS50850">
    <property type="entry name" value="MFS"/>
    <property type="match status" value="1"/>
</dbReference>
<feature type="transmembrane region" description="Helical" evidence="5">
    <location>
        <begin position="288"/>
        <end position="307"/>
    </location>
</feature>
<keyword evidence="3 5" id="KW-1133">Transmembrane helix</keyword>
<dbReference type="PANTHER" id="PTHR23501">
    <property type="entry name" value="MAJOR FACILITATOR SUPERFAMILY"/>
    <property type="match status" value="1"/>
</dbReference>
<feature type="transmembrane region" description="Helical" evidence="5">
    <location>
        <begin position="149"/>
        <end position="169"/>
    </location>
</feature>
<dbReference type="CDD" id="cd17502">
    <property type="entry name" value="MFS_Azr1_MDR_like"/>
    <property type="match status" value="1"/>
</dbReference>
<dbReference type="FunFam" id="1.20.1250.20:FF:000196">
    <property type="entry name" value="MFS toxin efflux pump (AflT)"/>
    <property type="match status" value="1"/>
</dbReference>
<feature type="transmembrane region" description="Helical" evidence="5">
    <location>
        <begin position="60"/>
        <end position="78"/>
    </location>
</feature>
<evidence type="ECO:0000256" key="5">
    <source>
        <dbReference type="SAM" id="Phobius"/>
    </source>
</evidence>
<reference evidence="7" key="1">
    <citation type="journal article" date="2019" name="Beilstein J. Org. Chem.">
        <title>Nanangenines: drimane sesquiterpenoids as the dominant metabolite cohort of a novel Australian fungus, Aspergillus nanangensis.</title>
        <authorList>
            <person name="Lacey H.J."/>
            <person name="Gilchrist C.L.M."/>
            <person name="Crombie A."/>
            <person name="Kalaitzis J.A."/>
            <person name="Vuong D."/>
            <person name="Rutledge P.J."/>
            <person name="Turner P."/>
            <person name="Pitt J.I."/>
            <person name="Lacey E."/>
            <person name="Chooi Y.H."/>
            <person name="Piggott A.M."/>
        </authorList>
    </citation>
    <scope>NUCLEOTIDE SEQUENCE</scope>
    <source>
        <strain evidence="7">MST-FP2251</strain>
    </source>
</reference>
<dbReference type="Gene3D" id="1.20.1250.20">
    <property type="entry name" value="MFS general substrate transporter like domains"/>
    <property type="match status" value="1"/>
</dbReference>
<comment type="subcellular location">
    <subcellularLocation>
        <location evidence="1">Membrane</location>
        <topology evidence="1">Multi-pass membrane protein</topology>
    </subcellularLocation>
</comment>
<feature type="domain" description="Major facilitator superfamily (MFS) profile" evidence="6">
    <location>
        <begin position="25"/>
        <end position="519"/>
    </location>
</feature>
<dbReference type="GO" id="GO:0005886">
    <property type="term" value="C:plasma membrane"/>
    <property type="evidence" value="ECO:0007669"/>
    <property type="project" value="TreeGrafter"/>
</dbReference>
<feature type="transmembrane region" description="Helical" evidence="5">
    <location>
        <begin position="115"/>
        <end position="137"/>
    </location>
</feature>
<dbReference type="AlphaFoldDB" id="A0AAD4CSU0"/>
<accession>A0AAD4CSU0</accession>
<evidence type="ECO:0000313" key="7">
    <source>
        <dbReference type="EMBL" id="KAF9891832.1"/>
    </source>
</evidence>
<dbReference type="InterPro" id="IPR020846">
    <property type="entry name" value="MFS_dom"/>
</dbReference>
<dbReference type="Pfam" id="PF07690">
    <property type="entry name" value="MFS_1"/>
    <property type="match status" value="1"/>
</dbReference>